<comment type="caution">
    <text evidence="2">The sequence shown here is derived from an EMBL/GenBank/DDBJ whole genome shotgun (WGS) entry which is preliminary data.</text>
</comment>
<evidence type="ECO:0000256" key="1">
    <source>
        <dbReference type="SAM" id="SignalP"/>
    </source>
</evidence>
<protein>
    <recommendedName>
        <fullName evidence="4">Secreted protein</fullName>
    </recommendedName>
</protein>
<dbReference type="PROSITE" id="PS51257">
    <property type="entry name" value="PROKAR_LIPOPROTEIN"/>
    <property type="match status" value="1"/>
</dbReference>
<dbReference type="Proteomes" id="UP000759537">
    <property type="component" value="Unassembled WGS sequence"/>
</dbReference>
<feature type="signal peptide" evidence="1">
    <location>
        <begin position="1"/>
        <end position="20"/>
    </location>
</feature>
<keyword evidence="3" id="KW-1185">Reference proteome</keyword>
<evidence type="ECO:0000313" key="2">
    <source>
        <dbReference type="EMBL" id="KAF8461568.1"/>
    </source>
</evidence>
<name>A0A9P5JTV7_9AGAM</name>
<sequence length="80" mass="8417">MRRVGLAGFVSGAGLCLVLGCPFHVGGPPHLPGPIFATRLGRQHRKLALAGTITPICHCEESLPIQGIRATYRACPARAC</sequence>
<keyword evidence="1" id="KW-0732">Signal</keyword>
<feature type="chain" id="PRO_5040134307" description="Secreted protein" evidence="1">
    <location>
        <begin position="21"/>
        <end position="80"/>
    </location>
</feature>
<evidence type="ECO:0008006" key="4">
    <source>
        <dbReference type="Google" id="ProtNLM"/>
    </source>
</evidence>
<reference evidence="2" key="1">
    <citation type="submission" date="2019-10" db="EMBL/GenBank/DDBJ databases">
        <authorList>
            <consortium name="DOE Joint Genome Institute"/>
            <person name="Kuo A."/>
            <person name="Miyauchi S."/>
            <person name="Kiss E."/>
            <person name="Drula E."/>
            <person name="Kohler A."/>
            <person name="Sanchez-Garcia M."/>
            <person name="Andreopoulos B."/>
            <person name="Barry K.W."/>
            <person name="Bonito G."/>
            <person name="Buee M."/>
            <person name="Carver A."/>
            <person name="Chen C."/>
            <person name="Cichocki N."/>
            <person name="Clum A."/>
            <person name="Culley D."/>
            <person name="Crous P.W."/>
            <person name="Fauchery L."/>
            <person name="Girlanda M."/>
            <person name="Hayes R."/>
            <person name="Keri Z."/>
            <person name="LaButti K."/>
            <person name="Lipzen A."/>
            <person name="Lombard V."/>
            <person name="Magnuson J."/>
            <person name="Maillard F."/>
            <person name="Morin E."/>
            <person name="Murat C."/>
            <person name="Nolan M."/>
            <person name="Ohm R."/>
            <person name="Pangilinan J."/>
            <person name="Pereira M."/>
            <person name="Perotto S."/>
            <person name="Peter M."/>
            <person name="Riley R."/>
            <person name="Sitrit Y."/>
            <person name="Stielow B."/>
            <person name="Szollosi G."/>
            <person name="Zifcakova L."/>
            <person name="Stursova M."/>
            <person name="Spatafora J.W."/>
            <person name="Tedersoo L."/>
            <person name="Vaario L.-M."/>
            <person name="Yamada A."/>
            <person name="Yan M."/>
            <person name="Wang P."/>
            <person name="Xu J."/>
            <person name="Bruns T."/>
            <person name="Baldrian P."/>
            <person name="Vilgalys R."/>
            <person name="Henrissat B."/>
            <person name="Grigoriev I.V."/>
            <person name="Hibbett D."/>
            <person name="Nagy L.G."/>
            <person name="Martin F.M."/>
        </authorList>
    </citation>
    <scope>NUCLEOTIDE SEQUENCE</scope>
    <source>
        <strain evidence="2">Prilba</strain>
    </source>
</reference>
<reference evidence="2" key="2">
    <citation type="journal article" date="2020" name="Nat. Commun.">
        <title>Large-scale genome sequencing of mycorrhizal fungi provides insights into the early evolution of symbiotic traits.</title>
        <authorList>
            <person name="Miyauchi S."/>
            <person name="Kiss E."/>
            <person name="Kuo A."/>
            <person name="Drula E."/>
            <person name="Kohler A."/>
            <person name="Sanchez-Garcia M."/>
            <person name="Morin E."/>
            <person name="Andreopoulos B."/>
            <person name="Barry K.W."/>
            <person name="Bonito G."/>
            <person name="Buee M."/>
            <person name="Carver A."/>
            <person name="Chen C."/>
            <person name="Cichocki N."/>
            <person name="Clum A."/>
            <person name="Culley D."/>
            <person name="Crous P.W."/>
            <person name="Fauchery L."/>
            <person name="Girlanda M."/>
            <person name="Hayes R.D."/>
            <person name="Keri Z."/>
            <person name="LaButti K."/>
            <person name="Lipzen A."/>
            <person name="Lombard V."/>
            <person name="Magnuson J."/>
            <person name="Maillard F."/>
            <person name="Murat C."/>
            <person name="Nolan M."/>
            <person name="Ohm R.A."/>
            <person name="Pangilinan J."/>
            <person name="Pereira M.F."/>
            <person name="Perotto S."/>
            <person name="Peter M."/>
            <person name="Pfister S."/>
            <person name="Riley R."/>
            <person name="Sitrit Y."/>
            <person name="Stielow J.B."/>
            <person name="Szollosi G."/>
            <person name="Zifcakova L."/>
            <person name="Stursova M."/>
            <person name="Spatafora J.W."/>
            <person name="Tedersoo L."/>
            <person name="Vaario L.M."/>
            <person name="Yamada A."/>
            <person name="Yan M."/>
            <person name="Wang P."/>
            <person name="Xu J."/>
            <person name="Bruns T."/>
            <person name="Baldrian P."/>
            <person name="Vilgalys R."/>
            <person name="Dunand C."/>
            <person name="Henrissat B."/>
            <person name="Grigoriev I.V."/>
            <person name="Hibbett D."/>
            <person name="Nagy L.G."/>
            <person name="Martin F.M."/>
        </authorList>
    </citation>
    <scope>NUCLEOTIDE SEQUENCE</scope>
    <source>
        <strain evidence="2">Prilba</strain>
    </source>
</reference>
<gene>
    <name evidence="2" type="ORF">DFH94DRAFT_789434</name>
</gene>
<dbReference type="EMBL" id="WHVB01000122">
    <property type="protein sequence ID" value="KAF8461568.1"/>
    <property type="molecule type" value="Genomic_DNA"/>
</dbReference>
<evidence type="ECO:0000313" key="3">
    <source>
        <dbReference type="Proteomes" id="UP000759537"/>
    </source>
</evidence>
<organism evidence="2 3">
    <name type="scientific">Russula ochroleuca</name>
    <dbReference type="NCBI Taxonomy" id="152965"/>
    <lineage>
        <taxon>Eukaryota</taxon>
        <taxon>Fungi</taxon>
        <taxon>Dikarya</taxon>
        <taxon>Basidiomycota</taxon>
        <taxon>Agaricomycotina</taxon>
        <taxon>Agaricomycetes</taxon>
        <taxon>Russulales</taxon>
        <taxon>Russulaceae</taxon>
        <taxon>Russula</taxon>
    </lineage>
</organism>
<proteinExistence type="predicted"/>
<accession>A0A9P5JTV7</accession>
<dbReference type="AlphaFoldDB" id="A0A9P5JTV7"/>